<dbReference type="InterPro" id="IPR043519">
    <property type="entry name" value="NT_sf"/>
</dbReference>
<evidence type="ECO:0000313" key="3">
    <source>
        <dbReference type="EMBL" id="KXN66372.1"/>
    </source>
</evidence>
<protein>
    <submittedName>
        <fullName evidence="3">DUF143-domain-containing protein</fullName>
    </submittedName>
</protein>
<dbReference type="PANTHER" id="PTHR21043">
    <property type="entry name" value="IOJAP SUPERFAMILY ORTHOLOG"/>
    <property type="match status" value="1"/>
</dbReference>
<keyword evidence="4" id="KW-1185">Reference proteome</keyword>
<dbReference type="SUPFAM" id="SSF81301">
    <property type="entry name" value="Nucleotidyltransferase"/>
    <property type="match status" value="1"/>
</dbReference>
<dbReference type="PANTHER" id="PTHR21043:SF0">
    <property type="entry name" value="MITOCHONDRIAL ASSEMBLY OF RIBOSOMAL LARGE SUBUNIT PROTEIN 1"/>
    <property type="match status" value="1"/>
</dbReference>
<accession>A0A137NUH4</accession>
<proteinExistence type="inferred from homology"/>
<evidence type="ECO:0000256" key="2">
    <source>
        <dbReference type="SAM" id="MobiDB-lite"/>
    </source>
</evidence>
<dbReference type="GO" id="GO:0043023">
    <property type="term" value="F:ribosomal large subunit binding"/>
    <property type="evidence" value="ECO:0007669"/>
    <property type="project" value="TreeGrafter"/>
</dbReference>
<dbReference type="Gene3D" id="3.30.460.10">
    <property type="entry name" value="Beta Polymerase, domain 2"/>
    <property type="match status" value="1"/>
</dbReference>
<gene>
    <name evidence="3" type="ORF">CONCODRAFT_20264</name>
</gene>
<dbReference type="EMBL" id="KQ964734">
    <property type="protein sequence ID" value="KXN66372.1"/>
    <property type="molecule type" value="Genomic_DNA"/>
</dbReference>
<dbReference type="OrthoDB" id="21330at2759"/>
<dbReference type="GO" id="GO:0090071">
    <property type="term" value="P:negative regulation of ribosome biogenesis"/>
    <property type="evidence" value="ECO:0007669"/>
    <property type="project" value="TreeGrafter"/>
</dbReference>
<dbReference type="InterPro" id="IPR004394">
    <property type="entry name" value="Iojap/RsfS/C7orf30"/>
</dbReference>
<feature type="region of interest" description="Disordered" evidence="2">
    <location>
        <begin position="326"/>
        <end position="347"/>
    </location>
</feature>
<sequence length="347" mass="40377">MKYLILNNSKNLIYKSQKNLINLNLIKNLKFSTNVINKVNNPFHFEEQDNQVVVEKSLDKVLEKVLIKEKLEKGAVDHNKEGEEQEVIKKESFEEITGNSAVDPENISKLEETSEQAIEAKDESAEEVDFWFEEKVEEEFVPMWQRISKDSHMKDAFQPGKLTPELLKTYLENQRAHDIKVINMKNKCDWAEFIVICSVNSSRQLQNLAEKLRKFIKQCQPHDSSIPLKFEVEGDIKDEWLVIDLNSILIHIFLPKTRSEYDIEGIWESIKINPTNPNAANSAISGNFTIEEGGNDNDIEVELKDRDIQKMLGELRDQFIKENRVQLEKEDKEATREREEELKGNDK</sequence>
<evidence type="ECO:0000256" key="1">
    <source>
        <dbReference type="ARBA" id="ARBA00010574"/>
    </source>
</evidence>
<dbReference type="NCBIfam" id="TIGR00090">
    <property type="entry name" value="rsfS_iojap_ybeB"/>
    <property type="match status" value="1"/>
</dbReference>
<dbReference type="AlphaFoldDB" id="A0A137NUH4"/>
<dbReference type="Proteomes" id="UP000070444">
    <property type="component" value="Unassembled WGS sequence"/>
</dbReference>
<dbReference type="HAMAP" id="MF_01477">
    <property type="entry name" value="Iojap_RsfS"/>
    <property type="match status" value="1"/>
</dbReference>
<organism evidence="3 4">
    <name type="scientific">Conidiobolus coronatus (strain ATCC 28846 / CBS 209.66 / NRRL 28638)</name>
    <name type="common">Delacroixia coronata</name>
    <dbReference type="NCBI Taxonomy" id="796925"/>
    <lineage>
        <taxon>Eukaryota</taxon>
        <taxon>Fungi</taxon>
        <taxon>Fungi incertae sedis</taxon>
        <taxon>Zoopagomycota</taxon>
        <taxon>Entomophthoromycotina</taxon>
        <taxon>Entomophthoromycetes</taxon>
        <taxon>Entomophthorales</taxon>
        <taxon>Ancylistaceae</taxon>
        <taxon>Conidiobolus</taxon>
    </lineage>
</organism>
<dbReference type="STRING" id="796925.A0A137NUH4"/>
<evidence type="ECO:0000313" key="4">
    <source>
        <dbReference type="Proteomes" id="UP000070444"/>
    </source>
</evidence>
<name>A0A137NUH4_CONC2</name>
<reference evidence="3 4" key="1">
    <citation type="journal article" date="2015" name="Genome Biol. Evol.">
        <title>Phylogenomic analyses indicate that early fungi evolved digesting cell walls of algal ancestors of land plants.</title>
        <authorList>
            <person name="Chang Y."/>
            <person name="Wang S."/>
            <person name="Sekimoto S."/>
            <person name="Aerts A.L."/>
            <person name="Choi C."/>
            <person name="Clum A."/>
            <person name="LaButti K.M."/>
            <person name="Lindquist E.A."/>
            <person name="Yee Ngan C."/>
            <person name="Ohm R.A."/>
            <person name="Salamov A.A."/>
            <person name="Grigoriev I.V."/>
            <person name="Spatafora J.W."/>
            <person name="Berbee M.L."/>
        </authorList>
    </citation>
    <scope>NUCLEOTIDE SEQUENCE [LARGE SCALE GENOMIC DNA]</scope>
    <source>
        <strain evidence="3 4">NRRL 28638</strain>
    </source>
</reference>
<comment type="similarity">
    <text evidence="1">Belongs to the Iojap/RsfS family.</text>
</comment>
<dbReference type="GO" id="GO:0017148">
    <property type="term" value="P:negative regulation of translation"/>
    <property type="evidence" value="ECO:0007669"/>
    <property type="project" value="TreeGrafter"/>
</dbReference>
<dbReference type="Pfam" id="PF02410">
    <property type="entry name" value="RsfS"/>
    <property type="match status" value="1"/>
</dbReference>